<feature type="region of interest" description="Disordered" evidence="1">
    <location>
        <begin position="150"/>
        <end position="350"/>
    </location>
</feature>
<feature type="domain" description="Nucleoplasmin-like" evidence="2">
    <location>
        <begin position="5"/>
        <end position="109"/>
    </location>
</feature>
<feature type="compositionally biased region" description="Polar residues" evidence="1">
    <location>
        <begin position="150"/>
        <end position="170"/>
    </location>
</feature>
<evidence type="ECO:0000313" key="4">
    <source>
        <dbReference type="EMBL" id="KAJ4464915.1"/>
    </source>
</evidence>
<reference evidence="3" key="2">
    <citation type="journal article" date="2023" name="Proc. Natl. Acad. Sci. U.S.A.">
        <title>A global phylogenomic analysis of the shiitake genus Lentinula.</title>
        <authorList>
            <person name="Sierra-Patev S."/>
            <person name="Min B."/>
            <person name="Naranjo-Ortiz M."/>
            <person name="Looney B."/>
            <person name="Konkel Z."/>
            <person name="Slot J.C."/>
            <person name="Sakamoto Y."/>
            <person name="Steenwyk J.L."/>
            <person name="Rokas A."/>
            <person name="Carro J."/>
            <person name="Camarero S."/>
            <person name="Ferreira P."/>
            <person name="Molpeceres G."/>
            <person name="Ruiz-Duenas F.J."/>
            <person name="Serrano A."/>
            <person name="Henrissat B."/>
            <person name="Drula E."/>
            <person name="Hughes K.W."/>
            <person name="Mata J.L."/>
            <person name="Ishikawa N.K."/>
            <person name="Vargas-Isla R."/>
            <person name="Ushijima S."/>
            <person name="Smith C.A."/>
            <person name="Donoghue J."/>
            <person name="Ahrendt S."/>
            <person name="Andreopoulos W."/>
            <person name="He G."/>
            <person name="LaButti K."/>
            <person name="Lipzen A."/>
            <person name="Ng V."/>
            <person name="Riley R."/>
            <person name="Sandor L."/>
            <person name="Barry K."/>
            <person name="Martinez A.T."/>
            <person name="Xiao Y."/>
            <person name="Gibbons J.G."/>
            <person name="Terashima K."/>
            <person name="Grigoriev I.V."/>
            <person name="Hibbett D."/>
        </authorList>
    </citation>
    <scope>NUCLEOTIDE SEQUENCE</scope>
    <source>
        <strain evidence="3">Sp2 HRB7682 ss15</strain>
    </source>
</reference>
<feature type="compositionally biased region" description="Polar residues" evidence="1">
    <location>
        <begin position="313"/>
        <end position="324"/>
    </location>
</feature>
<dbReference type="EMBL" id="JANVFS010000055">
    <property type="protein sequence ID" value="KAJ4464910.1"/>
    <property type="molecule type" value="Genomic_DNA"/>
</dbReference>
<feature type="compositionally biased region" description="Polar residues" evidence="1">
    <location>
        <begin position="385"/>
        <end position="396"/>
    </location>
</feature>
<evidence type="ECO:0000256" key="1">
    <source>
        <dbReference type="SAM" id="MobiDB-lite"/>
    </source>
</evidence>
<comment type="caution">
    <text evidence="3">The sequence shown here is derived from an EMBL/GenBank/DDBJ whole genome shotgun (WGS) entry which is preliminary data.</text>
</comment>
<dbReference type="Proteomes" id="UP001150238">
    <property type="component" value="Unassembled WGS sequence"/>
</dbReference>
<feature type="compositionally biased region" description="Polar residues" evidence="1">
    <location>
        <begin position="449"/>
        <end position="467"/>
    </location>
</feature>
<gene>
    <name evidence="3" type="ORF">C8J55DRAFT_566620</name>
    <name evidence="4" type="ORF">C8J55DRAFT_566626</name>
</gene>
<proteinExistence type="predicted"/>
<evidence type="ECO:0000313" key="3">
    <source>
        <dbReference type="EMBL" id="KAJ4464910.1"/>
    </source>
</evidence>
<protein>
    <recommendedName>
        <fullName evidence="2">Nucleoplasmin-like domain-containing protein</fullName>
    </recommendedName>
</protein>
<dbReference type="AlphaFoldDB" id="A0A9W8ZSE8"/>
<reference evidence="3" key="1">
    <citation type="submission" date="2022-08" db="EMBL/GenBank/DDBJ databases">
        <authorList>
            <consortium name="DOE Joint Genome Institute"/>
            <person name="Min B."/>
            <person name="Riley R."/>
            <person name="Sierra-Patev S."/>
            <person name="Naranjo-Ortiz M."/>
            <person name="Looney B."/>
            <person name="Konkel Z."/>
            <person name="Slot J.C."/>
            <person name="Sakamoto Y."/>
            <person name="Steenwyk J.L."/>
            <person name="Rokas A."/>
            <person name="Carro J."/>
            <person name="Camarero S."/>
            <person name="Ferreira P."/>
            <person name="Molpeceres G."/>
            <person name="Ruiz-Duenas F.J."/>
            <person name="Serrano A."/>
            <person name="Henrissat B."/>
            <person name="Drula E."/>
            <person name="Hughes K.W."/>
            <person name="Mata J.L."/>
            <person name="Ishikawa N.K."/>
            <person name="Vargas-Isla R."/>
            <person name="Ushijima S."/>
            <person name="Smith C.A."/>
            <person name="Ahrendt S."/>
            <person name="Andreopoulos W."/>
            <person name="He G."/>
            <person name="Labutti K."/>
            <person name="Lipzen A."/>
            <person name="Ng V."/>
            <person name="Sandor L."/>
            <person name="Barry K."/>
            <person name="Martinez A.T."/>
            <person name="Xiao Y."/>
            <person name="Gibbons J.G."/>
            <person name="Terashima K."/>
            <person name="Hibbett D.S."/>
            <person name="Grigoriev I.V."/>
        </authorList>
    </citation>
    <scope>NUCLEOTIDE SEQUENCE</scope>
    <source>
        <strain evidence="3">Sp2 HRB7682 ss15</strain>
    </source>
</reference>
<dbReference type="Pfam" id="PF17800">
    <property type="entry name" value="NPL"/>
    <property type="match status" value="1"/>
</dbReference>
<organism evidence="3 5">
    <name type="scientific">Lentinula lateritia</name>
    <dbReference type="NCBI Taxonomy" id="40482"/>
    <lineage>
        <taxon>Eukaryota</taxon>
        <taxon>Fungi</taxon>
        <taxon>Dikarya</taxon>
        <taxon>Basidiomycota</taxon>
        <taxon>Agaricomycotina</taxon>
        <taxon>Agaricomycetes</taxon>
        <taxon>Agaricomycetidae</taxon>
        <taxon>Agaricales</taxon>
        <taxon>Marasmiineae</taxon>
        <taxon>Omphalotaceae</taxon>
        <taxon>Lentinula</taxon>
    </lineage>
</organism>
<sequence length="481" mass="51987">MQPQFWARNLAPQSTTEIVFTRPLTITNVSISSDIRNAFARTSLLLSMVLKERTSPSMTSKERISPLYTVATLVVGRTEALQINVRLDPNVKYVFTVNGANSFSVIGYYSAEAAPQTIPPTLRQTNLGFADPPSAVNGPHSVAVAPRITLSSETRGSQTSQAPASNTYATKEQRIPESRAQLLDSNNTMFSSSPKSTPPSTTPLVPVQIQSRPPTVPNGHLFPQFSAPHPIESGLGQDTPLNSQTPNLDPRMFGTQYGFMRPDNEQPATKKSKAGNGNPDQGQMPINDRGVGEETIVNPSVVPNHNKKRQMTDDSGTSHNSPSDTRIRTPNLYPHQNPSAVNDPHGVLYSRQHAPTPLHAASDPRKIARNTAYSHQNAPAPVHATNESRGTPNAVHSQHAHYSTPAPMHATDNFCGPSTDPQHAQASRNTGYSHHNTPAPLHSTDDTCGPSSNADHLQQNAPGPSNKTNDHRAAIAMERST</sequence>
<dbReference type="Gene3D" id="2.60.120.340">
    <property type="entry name" value="Nucleoplasmin core domain"/>
    <property type="match status" value="1"/>
</dbReference>
<evidence type="ECO:0000259" key="2">
    <source>
        <dbReference type="Pfam" id="PF17800"/>
    </source>
</evidence>
<name>A0A9W8ZSE8_9AGAR</name>
<feature type="region of interest" description="Disordered" evidence="1">
    <location>
        <begin position="376"/>
        <end position="481"/>
    </location>
</feature>
<accession>A0A9W8ZSE8</accession>
<evidence type="ECO:0000313" key="5">
    <source>
        <dbReference type="Proteomes" id="UP001150238"/>
    </source>
</evidence>
<dbReference type="EMBL" id="JANVFS010000055">
    <property type="protein sequence ID" value="KAJ4464915.1"/>
    <property type="molecule type" value="Genomic_DNA"/>
</dbReference>
<feature type="compositionally biased region" description="Polar residues" evidence="1">
    <location>
        <begin position="419"/>
        <end position="436"/>
    </location>
</feature>
<dbReference type="InterPro" id="IPR041232">
    <property type="entry name" value="NPL"/>
</dbReference>